<evidence type="ECO:0000313" key="2">
    <source>
        <dbReference type="EMBL" id="EXJ89481.1"/>
    </source>
</evidence>
<dbReference type="SUPFAM" id="SSF51905">
    <property type="entry name" value="FAD/NAD(P)-binding domain"/>
    <property type="match status" value="1"/>
</dbReference>
<dbReference type="OrthoDB" id="5977668at2759"/>
<feature type="domain" description="Amine oxidase" evidence="1">
    <location>
        <begin position="8"/>
        <end position="63"/>
    </location>
</feature>
<dbReference type="InterPro" id="IPR036188">
    <property type="entry name" value="FAD/NAD-bd_sf"/>
</dbReference>
<reference evidence="2 3" key="1">
    <citation type="submission" date="2013-03" db="EMBL/GenBank/DDBJ databases">
        <title>The Genome Sequence of Capronia epimyces CBS 606.96.</title>
        <authorList>
            <consortium name="The Broad Institute Genomics Platform"/>
            <person name="Cuomo C."/>
            <person name="de Hoog S."/>
            <person name="Gorbushina A."/>
            <person name="Walker B."/>
            <person name="Young S.K."/>
            <person name="Zeng Q."/>
            <person name="Gargeya S."/>
            <person name="Fitzgerald M."/>
            <person name="Haas B."/>
            <person name="Abouelleil A."/>
            <person name="Allen A.W."/>
            <person name="Alvarado L."/>
            <person name="Arachchi H.M."/>
            <person name="Berlin A.M."/>
            <person name="Chapman S.B."/>
            <person name="Gainer-Dewar J."/>
            <person name="Goldberg J."/>
            <person name="Griggs A."/>
            <person name="Gujja S."/>
            <person name="Hansen M."/>
            <person name="Howarth C."/>
            <person name="Imamovic A."/>
            <person name="Ireland A."/>
            <person name="Larimer J."/>
            <person name="McCowan C."/>
            <person name="Murphy C."/>
            <person name="Pearson M."/>
            <person name="Poon T.W."/>
            <person name="Priest M."/>
            <person name="Roberts A."/>
            <person name="Saif S."/>
            <person name="Shea T."/>
            <person name="Sisk P."/>
            <person name="Sykes S."/>
            <person name="Wortman J."/>
            <person name="Nusbaum C."/>
            <person name="Birren B."/>
        </authorList>
    </citation>
    <scope>NUCLEOTIDE SEQUENCE [LARGE SCALE GENOMIC DNA]</scope>
    <source>
        <strain evidence="2 3">CBS 606.96</strain>
    </source>
</reference>
<dbReference type="InterPro" id="IPR002937">
    <property type="entry name" value="Amino_oxidase"/>
</dbReference>
<dbReference type="Gene3D" id="3.50.50.60">
    <property type="entry name" value="FAD/NAD(P)-binding domain"/>
    <property type="match status" value="1"/>
</dbReference>
<protein>
    <recommendedName>
        <fullName evidence="1">Amine oxidase domain-containing protein</fullName>
    </recommendedName>
</protein>
<dbReference type="RefSeq" id="XP_007730878.1">
    <property type="nucleotide sequence ID" value="XM_007732688.1"/>
</dbReference>
<keyword evidence="3" id="KW-1185">Reference proteome</keyword>
<dbReference type="Gene3D" id="3.90.660.20">
    <property type="entry name" value="Protoporphyrinogen oxidase, mitochondrial, domain 2"/>
    <property type="match status" value="1"/>
</dbReference>
<comment type="caution">
    <text evidence="2">The sequence shown here is derived from an EMBL/GenBank/DDBJ whole genome shotgun (WGS) entry which is preliminary data.</text>
</comment>
<dbReference type="Pfam" id="PF01593">
    <property type="entry name" value="Amino_oxidase"/>
    <property type="match status" value="1"/>
</dbReference>
<evidence type="ECO:0000259" key="1">
    <source>
        <dbReference type="Pfam" id="PF01593"/>
    </source>
</evidence>
<dbReference type="HOGENOM" id="CLU_2084571_0_0_1"/>
<dbReference type="Proteomes" id="UP000019478">
    <property type="component" value="Unassembled WGS sequence"/>
</dbReference>
<sequence length="117" mass="12909">MNSLIRIQLVDAVVKDFPRDKIRLVCKITAVTLTEADAVRLTANGRDQEFDHVILATHANQALEILWLVTGIDEAEILIGRLIDAEEAGGMVVTELYHIISVPPKKSGNISEVCVIY</sequence>
<evidence type="ECO:0000313" key="3">
    <source>
        <dbReference type="Proteomes" id="UP000019478"/>
    </source>
</evidence>
<name>W9YJR5_9EURO</name>
<organism evidence="2 3">
    <name type="scientific">Capronia epimyces CBS 606.96</name>
    <dbReference type="NCBI Taxonomy" id="1182542"/>
    <lineage>
        <taxon>Eukaryota</taxon>
        <taxon>Fungi</taxon>
        <taxon>Dikarya</taxon>
        <taxon>Ascomycota</taxon>
        <taxon>Pezizomycotina</taxon>
        <taxon>Eurotiomycetes</taxon>
        <taxon>Chaetothyriomycetidae</taxon>
        <taxon>Chaetothyriales</taxon>
        <taxon>Herpotrichiellaceae</taxon>
        <taxon>Capronia</taxon>
    </lineage>
</organism>
<dbReference type="AlphaFoldDB" id="W9YJR5"/>
<dbReference type="GO" id="GO:0016491">
    <property type="term" value="F:oxidoreductase activity"/>
    <property type="evidence" value="ECO:0007669"/>
    <property type="project" value="InterPro"/>
</dbReference>
<dbReference type="EMBL" id="AMGY01000002">
    <property type="protein sequence ID" value="EXJ89481.1"/>
    <property type="molecule type" value="Genomic_DNA"/>
</dbReference>
<gene>
    <name evidence="2" type="ORF">A1O3_02548</name>
</gene>
<dbReference type="GeneID" id="19166678"/>
<accession>W9YJR5</accession>
<proteinExistence type="predicted"/>